<dbReference type="GO" id="GO:0005829">
    <property type="term" value="C:cytosol"/>
    <property type="evidence" value="ECO:0007669"/>
    <property type="project" value="TreeGrafter"/>
</dbReference>
<dbReference type="GO" id="GO:0003677">
    <property type="term" value="F:DNA binding"/>
    <property type="evidence" value="ECO:0007669"/>
    <property type="project" value="InterPro"/>
</dbReference>
<dbReference type="InterPro" id="IPR001650">
    <property type="entry name" value="Helicase_C-like"/>
</dbReference>
<dbReference type="AlphaFoldDB" id="A0A432MQZ9"/>
<dbReference type="PANTHER" id="PTHR47396">
    <property type="entry name" value="TYPE I RESTRICTION ENZYME ECOKI R PROTEIN"/>
    <property type="match status" value="1"/>
</dbReference>
<feature type="domain" description="Helicase ATP-binding" evidence="2">
    <location>
        <begin position="64"/>
        <end position="226"/>
    </location>
</feature>
<dbReference type="GO" id="GO:0016787">
    <property type="term" value="F:hydrolase activity"/>
    <property type="evidence" value="ECO:0007669"/>
    <property type="project" value="InterPro"/>
</dbReference>
<feature type="region of interest" description="Disordered" evidence="1">
    <location>
        <begin position="937"/>
        <end position="978"/>
    </location>
</feature>
<reference evidence="3 4" key="1">
    <citation type="submission" date="2018-12" db="EMBL/GenBank/DDBJ databases">
        <authorList>
            <person name="Toschakov S.V."/>
        </authorList>
    </citation>
    <scope>NUCLEOTIDE SEQUENCE [LARGE SCALE GENOMIC DNA]</scope>
    <source>
        <strain evidence="3 4">GM2012</strain>
    </source>
</reference>
<keyword evidence="4" id="KW-1185">Reference proteome</keyword>
<reference evidence="3 4" key="2">
    <citation type="submission" date="2019-01" db="EMBL/GenBank/DDBJ databases">
        <title>Tautonia sociabilis, a novel thermotolerant planctomycete of Isosphaeraceae family, isolated from a 4000 m deep subterranean habitat.</title>
        <authorList>
            <person name="Kovaleva O.L."/>
            <person name="Elcheninov A.G."/>
            <person name="Van Heerden E."/>
            <person name="Toshchakov S.V."/>
            <person name="Novikov A."/>
            <person name="Bonch-Osmolovskaya E.A."/>
            <person name="Kublanov I.V."/>
        </authorList>
    </citation>
    <scope>NUCLEOTIDE SEQUENCE [LARGE SCALE GENOMIC DNA]</scope>
    <source>
        <strain evidence="3 4">GM2012</strain>
    </source>
</reference>
<dbReference type="PANTHER" id="PTHR47396:SF1">
    <property type="entry name" value="ATP-DEPENDENT HELICASE IRC3-RELATED"/>
    <property type="match status" value="1"/>
</dbReference>
<organism evidence="3 4">
    <name type="scientific">Tautonia sociabilis</name>
    <dbReference type="NCBI Taxonomy" id="2080755"/>
    <lineage>
        <taxon>Bacteria</taxon>
        <taxon>Pseudomonadati</taxon>
        <taxon>Planctomycetota</taxon>
        <taxon>Planctomycetia</taxon>
        <taxon>Isosphaerales</taxon>
        <taxon>Isosphaeraceae</taxon>
        <taxon>Tautonia</taxon>
    </lineage>
</organism>
<comment type="caution">
    <text evidence="3">The sequence shown here is derived from an EMBL/GenBank/DDBJ whole genome shotgun (WGS) entry which is preliminary data.</text>
</comment>
<dbReference type="InterPro" id="IPR027417">
    <property type="entry name" value="P-loop_NTPase"/>
</dbReference>
<dbReference type="RefSeq" id="WP_126723512.1">
    <property type="nucleotide sequence ID" value="NZ_RYZH01000002.1"/>
</dbReference>
<gene>
    <name evidence="3" type="ORF">TsocGM_01300</name>
</gene>
<dbReference type="PROSITE" id="PS51192">
    <property type="entry name" value="HELICASE_ATP_BIND_1"/>
    <property type="match status" value="1"/>
</dbReference>
<dbReference type="GO" id="GO:0005524">
    <property type="term" value="F:ATP binding"/>
    <property type="evidence" value="ECO:0007669"/>
    <property type="project" value="InterPro"/>
</dbReference>
<evidence type="ECO:0000313" key="4">
    <source>
        <dbReference type="Proteomes" id="UP000280296"/>
    </source>
</evidence>
<dbReference type="SMART" id="SM00487">
    <property type="entry name" value="DEXDc"/>
    <property type="match status" value="1"/>
</dbReference>
<protein>
    <recommendedName>
        <fullName evidence="2">Helicase ATP-binding domain-containing protein</fullName>
    </recommendedName>
</protein>
<sequence>MQNELKDRILHKLRHYVGREKADHKDKLMDHQVAALERSLAFLSLHKGESYGIAYSADGKGKEETGRKIDDFFEVVSATGTGKTRMMGCLAKACDVPTLFLTPRNVINDQTKKEFCEEIGLDPDDVGVYDGKQPRAAKARAIGQKYLITTYQSLPSLLRQYPFADAGSEHYRPLVLLDEVHMGKGPQTAKEIKGLLRKSIVAGFTATEAGERQALFEGQAPIFQLKIVPAIEKDLLCEGVRTGVIDVNIDEQWLKDFKPPGAGVDFREADVARFVNSPAVIKGAIDFHFNEDPEHLARLDMGGPLHRLPAIFYTQGVDAARRGAELFNQTATALGKSARADYVSGEMSKTVRDAKLEAFRTGQISALWNDSVLEMGFNDRNATVGYMLRPTRVTHRVEQPLGRFARKPTDDYAERFYPDIDRQGKIALAINVRAPNMNPLLFGEVLEGRAAVFSQSRPQPTRPTQPPGMKPWPSDIEVHIDYDDVSEVVTKAKKARDQSYGEKSEDWINYTETCRELRTASDKLRALWDQIAAAAEAGSAEQQVSIDGLAVTCAYKATWDGKVVFCINRSALPGLAARIGLGDPEKSGDEWMARIEFLRAVGTTDKNAKAEELWSQISDRYAAAPEEPVVIEGHEVKCGTARRGNHHVFCLHADQVHWFREHLGIAEKKGDEWASRKEAAAEIGWSVNTPRFEKCWKMLEAEYATTRKSPITVKDYTGEFAIECGYKSAGPKIPFCIKRTSLPRFSALLAPEKGSEWLDVLRAATTSGYRQNDPAFRSVWSELNHLLDGNQPTVVEGIEIKCTYARNGRSMMFAVNAASIERFREAVRVRKEKRVAVAPGEHAFSDAYAASQMNLPAKDAEWMGLGDIRQASSPHRREIRKAVDPIQHAYNPALPGIQRMDCWGHSVRVRKMLAGTRPVICVNREDWAKVEQAIAEAMSSPAHAEDRLRTRPITSKDLAPGSDDLKRTGHSRSPGSGN</sequence>
<dbReference type="InterPro" id="IPR050742">
    <property type="entry name" value="Helicase_Restrict-Modif_Enz"/>
</dbReference>
<evidence type="ECO:0000259" key="2">
    <source>
        <dbReference type="PROSITE" id="PS51192"/>
    </source>
</evidence>
<accession>A0A432MQZ9</accession>
<dbReference type="Gene3D" id="3.40.50.300">
    <property type="entry name" value="P-loop containing nucleotide triphosphate hydrolases"/>
    <property type="match status" value="2"/>
</dbReference>
<dbReference type="OrthoDB" id="9803459at2"/>
<evidence type="ECO:0000313" key="3">
    <source>
        <dbReference type="EMBL" id="RUL89436.1"/>
    </source>
</evidence>
<dbReference type="Proteomes" id="UP000280296">
    <property type="component" value="Unassembled WGS sequence"/>
</dbReference>
<dbReference type="Pfam" id="PF04851">
    <property type="entry name" value="ResIII"/>
    <property type="match status" value="1"/>
</dbReference>
<proteinExistence type="predicted"/>
<dbReference type="EMBL" id="RYZH01000002">
    <property type="protein sequence ID" value="RUL89436.1"/>
    <property type="molecule type" value="Genomic_DNA"/>
</dbReference>
<dbReference type="SUPFAM" id="SSF52540">
    <property type="entry name" value="P-loop containing nucleoside triphosphate hydrolases"/>
    <property type="match status" value="1"/>
</dbReference>
<dbReference type="InterPro" id="IPR006935">
    <property type="entry name" value="Helicase/UvrB_N"/>
</dbReference>
<evidence type="ECO:0000256" key="1">
    <source>
        <dbReference type="SAM" id="MobiDB-lite"/>
    </source>
</evidence>
<dbReference type="Pfam" id="PF00271">
    <property type="entry name" value="Helicase_C"/>
    <property type="match status" value="1"/>
</dbReference>
<dbReference type="InterPro" id="IPR014001">
    <property type="entry name" value="Helicase_ATP-bd"/>
</dbReference>
<name>A0A432MQZ9_9BACT</name>